<gene>
    <name evidence="7" type="ORF">OEZ85_011576</name>
</gene>
<dbReference type="PROSITE" id="PS50103">
    <property type="entry name" value="ZF_C3H1"/>
    <property type="match status" value="1"/>
</dbReference>
<keyword evidence="8" id="KW-1185">Reference proteome</keyword>
<evidence type="ECO:0000313" key="8">
    <source>
        <dbReference type="Proteomes" id="UP001244341"/>
    </source>
</evidence>
<keyword evidence="4" id="KW-0238">DNA-binding</keyword>
<dbReference type="EMBL" id="CP126210">
    <property type="protein sequence ID" value="WIA11460.1"/>
    <property type="molecule type" value="Genomic_DNA"/>
</dbReference>
<protein>
    <recommendedName>
        <fullName evidence="6">C3H1-type domain-containing protein</fullName>
    </recommendedName>
</protein>
<dbReference type="InterPro" id="IPR000571">
    <property type="entry name" value="Znf_CCCH"/>
</dbReference>
<evidence type="ECO:0000259" key="6">
    <source>
        <dbReference type="PROSITE" id="PS50103"/>
    </source>
</evidence>
<keyword evidence="2 5" id="KW-0863">Zinc-finger</keyword>
<dbReference type="InterPro" id="IPR057444">
    <property type="entry name" value="Znf-CCCH_AtC3H23-like"/>
</dbReference>
<feature type="zinc finger region" description="C3H1-type" evidence="5">
    <location>
        <begin position="62"/>
        <end position="90"/>
    </location>
</feature>
<evidence type="ECO:0000256" key="5">
    <source>
        <dbReference type="PROSITE-ProRule" id="PRU00723"/>
    </source>
</evidence>
<organism evidence="7 8">
    <name type="scientific">Tetradesmus obliquus</name>
    <name type="common">Green alga</name>
    <name type="synonym">Acutodesmus obliquus</name>
    <dbReference type="NCBI Taxonomy" id="3088"/>
    <lineage>
        <taxon>Eukaryota</taxon>
        <taxon>Viridiplantae</taxon>
        <taxon>Chlorophyta</taxon>
        <taxon>core chlorophytes</taxon>
        <taxon>Chlorophyceae</taxon>
        <taxon>CS clade</taxon>
        <taxon>Sphaeropleales</taxon>
        <taxon>Scenedesmaceae</taxon>
        <taxon>Tetradesmus</taxon>
    </lineage>
</organism>
<dbReference type="PANTHER" id="PTHR14493">
    <property type="entry name" value="UNKEMPT FAMILY MEMBER"/>
    <property type="match status" value="1"/>
</dbReference>
<evidence type="ECO:0000256" key="4">
    <source>
        <dbReference type="ARBA" id="ARBA00023125"/>
    </source>
</evidence>
<reference evidence="7 8" key="1">
    <citation type="submission" date="2023-05" db="EMBL/GenBank/DDBJ databases">
        <title>A 100% complete, gapless, phased diploid assembly of the Scenedesmus obliquus UTEX 3031 genome.</title>
        <authorList>
            <person name="Biondi T.C."/>
            <person name="Hanschen E.R."/>
            <person name="Kwon T."/>
            <person name="Eng W."/>
            <person name="Kruse C.P.S."/>
            <person name="Koehler S.I."/>
            <person name="Kunde Y."/>
            <person name="Gleasner C.D."/>
            <person name="You Mak K.T."/>
            <person name="Polle J."/>
            <person name="Hovde B.T."/>
            <person name="Starkenburg S.R."/>
        </authorList>
    </citation>
    <scope>NUCLEOTIDE SEQUENCE [LARGE SCALE GENOMIC DNA]</scope>
    <source>
        <strain evidence="7 8">DOE0152z</strain>
    </source>
</reference>
<sequence length="429" mass="45735">MDEPPPFGLPLPCLGYGGCSAEVIIDYCKIAPCFKRQQHDWTVCFYSHPGEKACRRDLRLHSYAAVMCSNMLHKGCCPRGDGCPQSHSVFEYHMHPARFRTKLCTDGDRCRRPFCFFAHGMQQLREPAPLNSCTSRPAARHPAAAAAAGCSSGSMSQEGSSASSLGSGFSFASSTAAGTMQLERQCSGQMLMPMQTQQQQQQQQQYLLQVQQQQQQMLQVQQLETAAGSAMQQLASLTMELQQRQAAHEASAQLALAQQLCTTGLPSAPSYSAASDAQMMEMQLVQAMTGQSIESYPSGVQQSALPALQVPLQSLPQPGFDVDGSSFTPAGGSMVGGMLAGGNITELQPAAAAAGGGGGMVILNASLPAGQCYQLVHNAAGSFMVVSEGLSPKQQQQQQQQLVLLSSVPEAAMLPGQAQLPRYNSQCMQ</sequence>
<keyword evidence="1 5" id="KW-0479">Metal-binding</keyword>
<accession>A0ABY8TQV8</accession>
<dbReference type="Proteomes" id="UP001244341">
    <property type="component" value="Chromosome 3b"/>
</dbReference>
<evidence type="ECO:0000256" key="1">
    <source>
        <dbReference type="ARBA" id="ARBA00022723"/>
    </source>
</evidence>
<dbReference type="Pfam" id="PF25512">
    <property type="entry name" value="zf-CCCH_AtC3H23"/>
    <property type="match status" value="1"/>
</dbReference>
<name>A0ABY8TQV8_TETOB</name>
<dbReference type="InterPro" id="IPR045234">
    <property type="entry name" value="Unkempt-like"/>
</dbReference>
<feature type="domain" description="C3H1-type" evidence="6">
    <location>
        <begin position="62"/>
        <end position="90"/>
    </location>
</feature>
<dbReference type="PANTHER" id="PTHR14493:SF50">
    <property type="entry name" value="RING FINGER PROTEIN UNKEMPT"/>
    <property type="match status" value="1"/>
</dbReference>
<evidence type="ECO:0000256" key="3">
    <source>
        <dbReference type="ARBA" id="ARBA00022833"/>
    </source>
</evidence>
<evidence type="ECO:0000313" key="7">
    <source>
        <dbReference type="EMBL" id="WIA11460.1"/>
    </source>
</evidence>
<proteinExistence type="predicted"/>
<keyword evidence="3 5" id="KW-0862">Zinc</keyword>
<evidence type="ECO:0000256" key="2">
    <source>
        <dbReference type="ARBA" id="ARBA00022771"/>
    </source>
</evidence>